<accession>A0ABX7BXT8</accession>
<dbReference type="RefSeq" id="WP_201659324.1">
    <property type="nucleotide sequence ID" value="NZ_CP068047.1"/>
</dbReference>
<dbReference type="InterPro" id="IPR036097">
    <property type="entry name" value="HisK_dim/P_sf"/>
</dbReference>
<dbReference type="Gene3D" id="3.30.565.10">
    <property type="entry name" value="Histidine kinase-like ATPase, C-terminal domain"/>
    <property type="match status" value="1"/>
</dbReference>
<dbReference type="Pfam" id="PF02518">
    <property type="entry name" value="HATPase_c"/>
    <property type="match status" value="1"/>
</dbReference>
<dbReference type="EMBL" id="CP068047">
    <property type="protein sequence ID" value="QQR36770.1"/>
    <property type="molecule type" value="Genomic_DNA"/>
</dbReference>
<reference evidence="12 13" key="1">
    <citation type="submission" date="2021-01" db="EMBL/GenBank/DDBJ databases">
        <title>Genome seq and assembly of Devosia sp. G19.</title>
        <authorList>
            <person name="Chhetri G."/>
        </authorList>
    </citation>
    <scope>NUCLEOTIDE SEQUENCE [LARGE SCALE GENOMIC DNA]</scope>
    <source>
        <strain evidence="12 13">G19</strain>
    </source>
</reference>
<keyword evidence="6" id="KW-0812">Transmembrane</keyword>
<comment type="subcellular location">
    <subcellularLocation>
        <location evidence="2">Membrane</location>
    </subcellularLocation>
</comment>
<evidence type="ECO:0000256" key="6">
    <source>
        <dbReference type="ARBA" id="ARBA00022692"/>
    </source>
</evidence>
<dbReference type="InterPro" id="IPR005467">
    <property type="entry name" value="His_kinase_dom"/>
</dbReference>
<keyword evidence="13" id="KW-1185">Reference proteome</keyword>
<organism evidence="12 13">
    <name type="scientific">Devosia oryziradicis</name>
    <dbReference type="NCBI Taxonomy" id="2801335"/>
    <lineage>
        <taxon>Bacteria</taxon>
        <taxon>Pseudomonadati</taxon>
        <taxon>Pseudomonadota</taxon>
        <taxon>Alphaproteobacteria</taxon>
        <taxon>Hyphomicrobiales</taxon>
        <taxon>Devosiaceae</taxon>
        <taxon>Devosia</taxon>
    </lineage>
</organism>
<comment type="catalytic activity">
    <reaction evidence="1">
        <text>ATP + protein L-histidine = ADP + protein N-phospho-L-histidine.</text>
        <dbReference type="EC" id="2.7.13.3"/>
    </reaction>
</comment>
<dbReference type="InterPro" id="IPR036890">
    <property type="entry name" value="HATPase_C_sf"/>
</dbReference>
<evidence type="ECO:0000256" key="7">
    <source>
        <dbReference type="ARBA" id="ARBA00022777"/>
    </source>
</evidence>
<evidence type="ECO:0000256" key="2">
    <source>
        <dbReference type="ARBA" id="ARBA00004370"/>
    </source>
</evidence>
<gene>
    <name evidence="12" type="ORF">JI749_03825</name>
</gene>
<feature type="domain" description="Histidine kinase" evidence="10">
    <location>
        <begin position="243"/>
        <end position="447"/>
    </location>
</feature>
<dbReference type="PROSITE" id="PS50885">
    <property type="entry name" value="HAMP"/>
    <property type="match status" value="1"/>
</dbReference>
<dbReference type="PANTHER" id="PTHR45436">
    <property type="entry name" value="SENSOR HISTIDINE KINASE YKOH"/>
    <property type="match status" value="1"/>
</dbReference>
<keyword evidence="8" id="KW-0472">Membrane</keyword>
<keyword evidence="9" id="KW-0902">Two-component regulatory system</keyword>
<evidence type="ECO:0000313" key="12">
    <source>
        <dbReference type="EMBL" id="QQR36770.1"/>
    </source>
</evidence>
<dbReference type="SUPFAM" id="SSF47384">
    <property type="entry name" value="Homodimeric domain of signal transducing histidine kinase"/>
    <property type="match status" value="1"/>
</dbReference>
<keyword evidence="7 12" id="KW-0418">Kinase</keyword>
<evidence type="ECO:0000256" key="8">
    <source>
        <dbReference type="ARBA" id="ARBA00022989"/>
    </source>
</evidence>
<keyword evidence="4" id="KW-0597">Phosphoprotein</keyword>
<sequence length="455" mass="49664">MKLRSLRLRMMALAVVWVVASLIAAGLALQYLFSVNIERMSREDMEAAMSRLAAVIVPETPVPSVSVPLPDPRYATPFGGRYWQIEALDNGEIARSRSLWDVVLDAKPSESSVHYENGPDGQHLLLLSRRLEIQGNEGKRAYLVTVGQDHGPLHETTLRFGRDLSRVLLLLGGLIILAAWLQIKLGLAPIRGVRTAIESVRRGDTGRLEGRFASELDPLVQEVNGLLEARDTMMERARARAADLAHGLKTPLAAVDGIADRLREKGGDADADLLQDLTLEMSERIDYQLRLAALRVRTSAHAARSSLNTAVIRTLTVLKKTGRGEGLHWIAELADDCWVDIHRQDLMELVGVTLENAAKWASSRVTVRTAREAGEAVIEICDDGPGIPQEQLQLLGVRGRRLDETLPGSGLGLAIAGEILDINHGSMSFSRAQIGGLIVTLRLPLAYQSPPAQGS</sequence>
<protein>
    <recommendedName>
        <fullName evidence="3">histidine kinase</fullName>
        <ecNumber evidence="3">2.7.13.3</ecNumber>
    </recommendedName>
</protein>
<dbReference type="SUPFAM" id="SSF55874">
    <property type="entry name" value="ATPase domain of HSP90 chaperone/DNA topoisomerase II/histidine kinase"/>
    <property type="match status" value="1"/>
</dbReference>
<dbReference type="InterPro" id="IPR003594">
    <property type="entry name" value="HATPase_dom"/>
</dbReference>
<dbReference type="GO" id="GO:0016301">
    <property type="term" value="F:kinase activity"/>
    <property type="evidence" value="ECO:0007669"/>
    <property type="project" value="UniProtKB-KW"/>
</dbReference>
<evidence type="ECO:0000256" key="3">
    <source>
        <dbReference type="ARBA" id="ARBA00012438"/>
    </source>
</evidence>
<dbReference type="EC" id="2.7.13.3" evidence="3"/>
<evidence type="ECO:0000259" key="10">
    <source>
        <dbReference type="PROSITE" id="PS50109"/>
    </source>
</evidence>
<keyword evidence="5" id="KW-0808">Transferase</keyword>
<name>A0ABX7BXT8_9HYPH</name>
<dbReference type="PROSITE" id="PS50109">
    <property type="entry name" value="HIS_KIN"/>
    <property type="match status" value="1"/>
</dbReference>
<dbReference type="InterPro" id="IPR050428">
    <property type="entry name" value="TCS_sensor_his_kinase"/>
</dbReference>
<evidence type="ECO:0000313" key="13">
    <source>
        <dbReference type="Proteomes" id="UP000595460"/>
    </source>
</evidence>
<evidence type="ECO:0000256" key="5">
    <source>
        <dbReference type="ARBA" id="ARBA00022679"/>
    </source>
</evidence>
<feature type="domain" description="HAMP" evidence="11">
    <location>
        <begin position="184"/>
        <end position="235"/>
    </location>
</feature>
<dbReference type="Gene3D" id="1.10.287.130">
    <property type="match status" value="1"/>
</dbReference>
<evidence type="ECO:0000259" key="11">
    <source>
        <dbReference type="PROSITE" id="PS50885"/>
    </source>
</evidence>
<dbReference type="Proteomes" id="UP000595460">
    <property type="component" value="Chromosome"/>
</dbReference>
<dbReference type="SMART" id="SM00387">
    <property type="entry name" value="HATPase_c"/>
    <property type="match status" value="1"/>
</dbReference>
<evidence type="ECO:0000256" key="9">
    <source>
        <dbReference type="ARBA" id="ARBA00023012"/>
    </source>
</evidence>
<evidence type="ECO:0000256" key="4">
    <source>
        <dbReference type="ARBA" id="ARBA00022553"/>
    </source>
</evidence>
<dbReference type="InterPro" id="IPR003660">
    <property type="entry name" value="HAMP_dom"/>
</dbReference>
<dbReference type="PANTHER" id="PTHR45436:SF5">
    <property type="entry name" value="SENSOR HISTIDINE KINASE TRCS"/>
    <property type="match status" value="1"/>
</dbReference>
<evidence type="ECO:0000256" key="1">
    <source>
        <dbReference type="ARBA" id="ARBA00000085"/>
    </source>
</evidence>
<proteinExistence type="predicted"/>
<keyword evidence="8" id="KW-1133">Transmembrane helix</keyword>